<protein>
    <submittedName>
        <fullName evidence="3">Uncharacterized protein LOC116190482 isoform X2</fullName>
    </submittedName>
</protein>
<dbReference type="Proteomes" id="UP000515151">
    <property type="component" value="Chromosome 1"/>
</dbReference>
<sequence>MGMLVRAAAIIIGLLWCIFNGARCAPARRLDETLLSCICNGQQFSDEQWACNGERSKQYCQACLDFSVDQIRNQCSQKSIGAQVHLRDCRLRKTCARKELKAI</sequence>
<evidence type="ECO:0000313" key="3">
    <source>
        <dbReference type="RefSeq" id="XP_031376026.1"/>
    </source>
</evidence>
<dbReference type="GeneID" id="116190482"/>
<reference evidence="3" key="2">
    <citation type="submission" date="2025-08" db="UniProtKB">
        <authorList>
            <consortium name="RefSeq"/>
        </authorList>
    </citation>
    <scope>IDENTIFICATION</scope>
    <source>
        <tissue evidence="3">Leaf</tissue>
    </source>
</reference>
<dbReference type="RefSeq" id="XP_031376026.1">
    <property type="nucleotide sequence ID" value="XM_031520166.1"/>
</dbReference>
<name>A0A6P8C2N9_PUNGR</name>
<organism evidence="2 3">
    <name type="scientific">Punica granatum</name>
    <name type="common">Pomegranate</name>
    <dbReference type="NCBI Taxonomy" id="22663"/>
    <lineage>
        <taxon>Eukaryota</taxon>
        <taxon>Viridiplantae</taxon>
        <taxon>Streptophyta</taxon>
        <taxon>Embryophyta</taxon>
        <taxon>Tracheophyta</taxon>
        <taxon>Spermatophyta</taxon>
        <taxon>Magnoliopsida</taxon>
        <taxon>eudicotyledons</taxon>
        <taxon>Gunneridae</taxon>
        <taxon>Pentapetalae</taxon>
        <taxon>rosids</taxon>
        <taxon>malvids</taxon>
        <taxon>Myrtales</taxon>
        <taxon>Lythraceae</taxon>
        <taxon>Punica</taxon>
    </lineage>
</organism>
<feature type="signal peptide" evidence="1">
    <location>
        <begin position="1"/>
        <end position="24"/>
    </location>
</feature>
<accession>A0A6P8C2N9</accession>
<dbReference type="AlphaFoldDB" id="A0A6P8C2N9"/>
<evidence type="ECO:0000313" key="2">
    <source>
        <dbReference type="Proteomes" id="UP000515151"/>
    </source>
</evidence>
<evidence type="ECO:0000256" key="1">
    <source>
        <dbReference type="SAM" id="SignalP"/>
    </source>
</evidence>
<gene>
    <name evidence="3" type="primary">LOC116190482</name>
</gene>
<proteinExistence type="predicted"/>
<keyword evidence="2" id="KW-1185">Reference proteome</keyword>
<reference evidence="2" key="1">
    <citation type="journal article" date="2020" name="Plant Biotechnol. J.">
        <title>The pomegranate (Punica granatum L.) draft genome dissects genetic divergence between soft- and hard-seeded cultivars.</title>
        <authorList>
            <person name="Luo X."/>
            <person name="Li H."/>
            <person name="Wu Z."/>
            <person name="Yao W."/>
            <person name="Zhao P."/>
            <person name="Cao D."/>
            <person name="Yu H."/>
            <person name="Li K."/>
            <person name="Poudel K."/>
            <person name="Zhao D."/>
            <person name="Zhang F."/>
            <person name="Xia X."/>
            <person name="Chen L."/>
            <person name="Wang Q."/>
            <person name="Jing D."/>
            <person name="Cao S."/>
        </authorList>
    </citation>
    <scope>NUCLEOTIDE SEQUENCE [LARGE SCALE GENOMIC DNA]</scope>
    <source>
        <strain evidence="2">cv. Tunisia</strain>
    </source>
</reference>
<feature type="chain" id="PRO_5028364892" evidence="1">
    <location>
        <begin position="25"/>
        <end position="103"/>
    </location>
</feature>
<keyword evidence="1" id="KW-0732">Signal</keyword>